<dbReference type="Proteomes" id="UP000586042">
    <property type="component" value="Unassembled WGS sequence"/>
</dbReference>
<dbReference type="Gene3D" id="3.20.20.120">
    <property type="entry name" value="Enolase-like C-terminal domain"/>
    <property type="match status" value="1"/>
</dbReference>
<feature type="region of interest" description="Disordered" evidence="1">
    <location>
        <begin position="74"/>
        <end position="96"/>
    </location>
</feature>
<dbReference type="RefSeq" id="WP_175594645.1">
    <property type="nucleotide sequence ID" value="NZ_JABWGN010000019.1"/>
</dbReference>
<feature type="domain" description="Enolase C-terminal" evidence="2">
    <location>
        <begin position="4"/>
        <end position="79"/>
    </location>
</feature>
<feature type="compositionally biased region" description="Basic and acidic residues" evidence="1">
    <location>
        <begin position="86"/>
        <end position="96"/>
    </location>
</feature>
<sequence length="96" mass="10298">MVSLTQMARIAAVADVHYVPVAPHNPLGPLATAANAHFAAATTNFAILEYKPDEVSWCPDPYLPVDGRLELRPEQPGWGDLTAPPPEDRGFLAHAA</sequence>
<dbReference type="Pfam" id="PF13378">
    <property type="entry name" value="MR_MLE_C"/>
    <property type="match status" value="1"/>
</dbReference>
<gene>
    <name evidence="3" type="ORF">HTZ77_38195</name>
</gene>
<keyword evidence="4" id="KW-1185">Reference proteome</keyword>
<evidence type="ECO:0000313" key="4">
    <source>
        <dbReference type="Proteomes" id="UP000586042"/>
    </source>
</evidence>
<evidence type="ECO:0000313" key="3">
    <source>
        <dbReference type="EMBL" id="NUW37195.1"/>
    </source>
</evidence>
<evidence type="ECO:0000259" key="2">
    <source>
        <dbReference type="Pfam" id="PF13378"/>
    </source>
</evidence>
<proteinExistence type="predicted"/>
<name>A0A7Y6IGL2_9ACTN</name>
<evidence type="ECO:0000256" key="1">
    <source>
        <dbReference type="SAM" id="MobiDB-lite"/>
    </source>
</evidence>
<dbReference type="SUPFAM" id="SSF51604">
    <property type="entry name" value="Enolase C-terminal domain-like"/>
    <property type="match status" value="1"/>
</dbReference>
<dbReference type="InterPro" id="IPR029065">
    <property type="entry name" value="Enolase_C-like"/>
</dbReference>
<accession>A0A7Y6IGL2</accession>
<comment type="caution">
    <text evidence="3">The sequence shown here is derived from an EMBL/GenBank/DDBJ whole genome shotgun (WGS) entry which is preliminary data.</text>
</comment>
<dbReference type="AlphaFoldDB" id="A0A7Y6IGL2"/>
<protein>
    <recommendedName>
        <fullName evidence="2">Enolase C-terminal domain-containing protein</fullName>
    </recommendedName>
</protein>
<organism evidence="3 4">
    <name type="scientific">Nonomuraea montanisoli</name>
    <dbReference type="NCBI Taxonomy" id="2741721"/>
    <lineage>
        <taxon>Bacteria</taxon>
        <taxon>Bacillati</taxon>
        <taxon>Actinomycetota</taxon>
        <taxon>Actinomycetes</taxon>
        <taxon>Streptosporangiales</taxon>
        <taxon>Streptosporangiaceae</taxon>
        <taxon>Nonomuraea</taxon>
    </lineage>
</organism>
<dbReference type="InterPro" id="IPR036849">
    <property type="entry name" value="Enolase-like_C_sf"/>
</dbReference>
<dbReference type="EMBL" id="JABWGN010000019">
    <property type="protein sequence ID" value="NUW37195.1"/>
    <property type="molecule type" value="Genomic_DNA"/>
</dbReference>
<reference evidence="3 4" key="1">
    <citation type="submission" date="2020-06" db="EMBL/GenBank/DDBJ databases">
        <title>Nonomuraea sp. SMC257, a novel actinomycete isolated from soil.</title>
        <authorList>
            <person name="Chanama M."/>
        </authorList>
    </citation>
    <scope>NUCLEOTIDE SEQUENCE [LARGE SCALE GENOMIC DNA]</scope>
    <source>
        <strain evidence="3 4">SMC257</strain>
    </source>
</reference>